<reference evidence="5 6" key="1">
    <citation type="submission" date="2016-08" db="EMBL/GenBank/DDBJ databases">
        <authorList>
            <person name="Seilhamer J.J."/>
        </authorList>
    </citation>
    <scope>NUCLEOTIDE SEQUENCE [LARGE SCALE GENOMIC DNA]</scope>
    <source>
        <strain evidence="5">M3/6</strain>
    </source>
</reference>
<keyword evidence="6" id="KW-1185">Reference proteome</keyword>
<organism evidence="5 6">
    <name type="scientific">Proteiniphilum saccharofermentans</name>
    <dbReference type="NCBI Taxonomy" id="1642647"/>
    <lineage>
        <taxon>Bacteria</taxon>
        <taxon>Pseudomonadati</taxon>
        <taxon>Bacteroidota</taxon>
        <taxon>Bacteroidia</taxon>
        <taxon>Bacteroidales</taxon>
        <taxon>Dysgonomonadaceae</taxon>
        <taxon>Proteiniphilum</taxon>
    </lineage>
</organism>
<dbReference type="InterPro" id="IPR032812">
    <property type="entry name" value="SbsA_Ig"/>
</dbReference>
<feature type="chain" id="PRO_5010338122" description="SbsA Ig-like domain-containing protein" evidence="3">
    <location>
        <begin position="30"/>
        <end position="648"/>
    </location>
</feature>
<evidence type="ECO:0000259" key="4">
    <source>
        <dbReference type="Pfam" id="PF13205"/>
    </source>
</evidence>
<feature type="signal peptide" evidence="3">
    <location>
        <begin position="1"/>
        <end position="29"/>
    </location>
</feature>
<dbReference type="STRING" id="1642647.PSM36_3380"/>
<dbReference type="AlphaFoldDB" id="A0A1R3TDT7"/>
<dbReference type="Proteomes" id="UP000187464">
    <property type="component" value="Chromosome I"/>
</dbReference>
<dbReference type="EMBL" id="LT605205">
    <property type="protein sequence ID" value="SCD22165.1"/>
    <property type="molecule type" value="Genomic_DNA"/>
</dbReference>
<gene>
    <name evidence="5" type="ORF">PSM36_3380</name>
</gene>
<evidence type="ECO:0000313" key="5">
    <source>
        <dbReference type="EMBL" id="SCD22165.1"/>
    </source>
</evidence>
<keyword evidence="1 3" id="KW-0732">Signal</keyword>
<evidence type="ECO:0000256" key="2">
    <source>
        <dbReference type="SAM" id="MobiDB-lite"/>
    </source>
</evidence>
<proteinExistence type="predicted"/>
<dbReference type="KEGG" id="psac:PSM36_3380"/>
<name>A0A1R3TDT7_9BACT</name>
<feature type="region of interest" description="Disordered" evidence="2">
    <location>
        <begin position="600"/>
        <end position="648"/>
    </location>
</feature>
<feature type="domain" description="SbsA Ig-like" evidence="4">
    <location>
        <begin position="37"/>
        <end position="136"/>
    </location>
</feature>
<feature type="compositionally biased region" description="Basic and acidic residues" evidence="2">
    <location>
        <begin position="603"/>
        <end position="624"/>
    </location>
</feature>
<evidence type="ECO:0000256" key="3">
    <source>
        <dbReference type="SAM" id="SignalP"/>
    </source>
</evidence>
<evidence type="ECO:0000313" key="6">
    <source>
        <dbReference type="Proteomes" id="UP000187464"/>
    </source>
</evidence>
<protein>
    <recommendedName>
        <fullName evidence="4">SbsA Ig-like domain-containing protein</fullName>
    </recommendedName>
</protein>
<evidence type="ECO:0000256" key="1">
    <source>
        <dbReference type="ARBA" id="ARBA00022729"/>
    </source>
</evidence>
<dbReference type="Pfam" id="PF13205">
    <property type="entry name" value="Big_5"/>
    <property type="match status" value="1"/>
</dbReference>
<dbReference type="RefSeq" id="WP_076931852.1">
    <property type="nucleotide sequence ID" value="NZ_LT605205.1"/>
</dbReference>
<accession>A0A1R3TDT7</accession>
<sequence length="648" mass="74228">MVRKIFTFLSWSFFMTLIAVLYHSCANMAAPTGGAYDVDPPVVKKATPAFNSLNATPTRIVIEFDENIKIEKPSEKVIITPPQKNMPVIRSAGRNAIVEIKDTLLPNTTYTIDFTDAIVDNNEGNPLENFVYSFSTGDRLDTLSIGGKVLSAPDLEPVTGIYVGVHSNHHDTAFTHIPFERISRTDSRGNFVVRGMAPGKYRVFALNDLNRDYKYDNPQESIAFLDSIVIPSTISAVRQDTIFQDSLTIDTILIVQYTRFVPDDLLLRSFLSDFQRQFLQKHERPEAHKLNLFFASPTDMPTFFLLKPEVRNNDWFIAERSAKNDTLMLWITDSLVYKQDSLSMQINYIRTDSANNNYIATDTLNFNMRRTGRERANTEKKEGEEEQITFLNINTNVQSSFELYNPIRIEFEQPVMAFDSTYVQLLTEVDSLFEAIPFHLESDSLNPRKFTLRPRWKPGGKYKMLIDSAAITSHYGLWNNKYEQSFTVKPLDQYGNMEISITGLPEDKTAFVELLDKSDKPFRRSYVKAGRARFQDLPPGEVYARIVIDENDDGVWTTGNYEEGRQPEEVFYYPGKFVIRAFSDHSEDWNVHATPVFNQKPLEITKNKPEEKKRRDPNREREQQQRQNQQNSPFSGGGTGAGAPSNMR</sequence>